<proteinExistence type="predicted"/>
<dbReference type="HOGENOM" id="CLU_3390445_0_0_10"/>
<reference evidence="1 2" key="1">
    <citation type="submission" date="2013-12" db="EMBL/GenBank/DDBJ databases">
        <authorList>
            <consortium name="DOE Joint Genome Institute"/>
            <person name="Eisen J."/>
            <person name="Huntemann M."/>
            <person name="Han J."/>
            <person name="Chen A."/>
            <person name="Kyrpides N."/>
            <person name="Mavromatis K."/>
            <person name="Markowitz V."/>
            <person name="Palaniappan K."/>
            <person name="Ivanova N."/>
            <person name="Schaumberg A."/>
            <person name="Pati A."/>
            <person name="Liolios K."/>
            <person name="Nordberg H.P."/>
            <person name="Cantor M.N."/>
            <person name="Hua S.X."/>
            <person name="Woyke T."/>
        </authorList>
    </citation>
    <scope>NUCLEOTIDE SEQUENCE [LARGE SCALE GENOMIC DNA]</scope>
    <source>
        <strain evidence="2">DSM 19437</strain>
    </source>
</reference>
<gene>
    <name evidence="1" type="ORF">NIASO_03520</name>
</gene>
<dbReference type="KEGG" id="nso:NIASO_03520"/>
<keyword evidence="2" id="KW-1185">Reference proteome</keyword>
<dbReference type="Proteomes" id="UP000003586">
    <property type="component" value="Chromosome"/>
</dbReference>
<evidence type="ECO:0000313" key="2">
    <source>
        <dbReference type="Proteomes" id="UP000003586"/>
    </source>
</evidence>
<dbReference type="EMBL" id="CP007035">
    <property type="protein sequence ID" value="AHF17194.1"/>
    <property type="molecule type" value="Genomic_DNA"/>
</dbReference>
<sequence>MIDIFLDSIEKIAGRHTMLNTNMKSGLSSYNS</sequence>
<dbReference type="AlphaFoldDB" id="W0F6Y7"/>
<protein>
    <submittedName>
        <fullName evidence="1">Uncharacterized protein</fullName>
    </submittedName>
</protein>
<evidence type="ECO:0000313" key="1">
    <source>
        <dbReference type="EMBL" id="AHF17194.1"/>
    </source>
</evidence>
<organism evidence="1 2">
    <name type="scientific">Niabella soli DSM 19437</name>
    <dbReference type="NCBI Taxonomy" id="929713"/>
    <lineage>
        <taxon>Bacteria</taxon>
        <taxon>Pseudomonadati</taxon>
        <taxon>Bacteroidota</taxon>
        <taxon>Chitinophagia</taxon>
        <taxon>Chitinophagales</taxon>
        <taxon>Chitinophagaceae</taxon>
        <taxon>Niabella</taxon>
    </lineage>
</organism>
<name>W0F6Y7_9BACT</name>
<accession>W0F6Y7</accession>